<name>A0A1M2VJI2_TRAPU</name>
<proteinExistence type="predicted"/>
<reference evidence="3 4" key="1">
    <citation type="submission" date="2016-10" db="EMBL/GenBank/DDBJ databases">
        <title>Genome sequence of the basidiomycete white-rot fungus Trametes pubescens.</title>
        <authorList>
            <person name="Makela M.R."/>
            <person name="Granchi Z."/>
            <person name="Peng M."/>
            <person name="De Vries R.P."/>
            <person name="Grigoriev I."/>
            <person name="Riley R."/>
            <person name="Hilden K."/>
        </authorList>
    </citation>
    <scope>NUCLEOTIDE SEQUENCE [LARGE SCALE GENOMIC DNA]</scope>
    <source>
        <strain evidence="3 4">FBCC735</strain>
    </source>
</reference>
<gene>
    <name evidence="3" type="ORF">TRAPUB_1324</name>
</gene>
<dbReference type="SMART" id="SM00320">
    <property type="entry name" value="WD40"/>
    <property type="match status" value="7"/>
</dbReference>
<evidence type="ECO:0000256" key="2">
    <source>
        <dbReference type="ARBA" id="ARBA00022737"/>
    </source>
</evidence>
<keyword evidence="1" id="KW-0853">WD repeat</keyword>
<evidence type="ECO:0000313" key="4">
    <source>
        <dbReference type="Proteomes" id="UP000184267"/>
    </source>
</evidence>
<dbReference type="InterPro" id="IPR015943">
    <property type="entry name" value="WD40/YVTN_repeat-like_dom_sf"/>
</dbReference>
<dbReference type="STRING" id="154538.A0A1M2VJI2"/>
<dbReference type="AlphaFoldDB" id="A0A1M2VJI2"/>
<comment type="caution">
    <text evidence="3">The sequence shown here is derived from an EMBL/GenBank/DDBJ whole genome shotgun (WGS) entry which is preliminary data.</text>
</comment>
<dbReference type="SUPFAM" id="SSF50978">
    <property type="entry name" value="WD40 repeat-like"/>
    <property type="match status" value="1"/>
</dbReference>
<dbReference type="InterPro" id="IPR050505">
    <property type="entry name" value="WDR55/POC1"/>
</dbReference>
<evidence type="ECO:0000313" key="3">
    <source>
        <dbReference type="EMBL" id="OJT07781.1"/>
    </source>
</evidence>
<accession>A0A1M2VJI2</accession>
<dbReference type="InterPro" id="IPR001680">
    <property type="entry name" value="WD40_rpt"/>
</dbReference>
<dbReference type="PANTHER" id="PTHR44019">
    <property type="entry name" value="WD REPEAT-CONTAINING PROTEIN 55"/>
    <property type="match status" value="1"/>
</dbReference>
<protein>
    <submittedName>
        <fullName evidence="3">Uncharacterized protein</fullName>
    </submittedName>
</protein>
<evidence type="ECO:0000256" key="1">
    <source>
        <dbReference type="ARBA" id="ARBA00022574"/>
    </source>
</evidence>
<dbReference type="OrthoDB" id="10261640at2759"/>
<dbReference type="Pfam" id="PF00400">
    <property type="entry name" value="WD40"/>
    <property type="match status" value="3"/>
</dbReference>
<keyword evidence="2" id="KW-0677">Repeat</keyword>
<organism evidence="3 4">
    <name type="scientific">Trametes pubescens</name>
    <name type="common">White-rot fungus</name>
    <dbReference type="NCBI Taxonomy" id="154538"/>
    <lineage>
        <taxon>Eukaryota</taxon>
        <taxon>Fungi</taxon>
        <taxon>Dikarya</taxon>
        <taxon>Basidiomycota</taxon>
        <taxon>Agaricomycotina</taxon>
        <taxon>Agaricomycetes</taxon>
        <taxon>Polyporales</taxon>
        <taxon>Polyporaceae</taxon>
        <taxon>Trametes</taxon>
    </lineage>
</organism>
<sequence>MADSVDVVPSDSNTLRISSAEEGQLRTQQRVAAQNHIGKVIALAFSSDFQWIASAGWESKIVLRKAAHPSINTQQVAGTRALALVFCPSGTRLASVHQDGFRVWTITYGGPNQETVDLMLEEILHTRSDECTPRAVAWLDEERLATVCSVSGKAPKTRNQSAVPGRMLVSECHDALNFALFSPDNTLLVFGGAGGRCHIWDITRQTMKLAVPAHDTDTDNPVVKTVLKAAQFDAKGEIIVVLSDDGTARIWDTTQSGRLLFTVSNKYCVRDVSLSPDGTRLLIVLDDGRALLSEWRNSVMWPETLAGRHSAVQSMCFSPTGKSIAFALSNSTVCISDGETRGVASHPRVFTEHEGRVTLVVFSGDDILVFATEDDTMHYITIRDDSGLGTSSEDADCKDVRFKDKCGEQRCRKDEWLSIPAVNAQT</sequence>
<dbReference type="InterPro" id="IPR036322">
    <property type="entry name" value="WD40_repeat_dom_sf"/>
</dbReference>
<dbReference type="OMA" id="CHIWDIT"/>
<dbReference type="Proteomes" id="UP000184267">
    <property type="component" value="Unassembled WGS sequence"/>
</dbReference>
<dbReference type="PANTHER" id="PTHR44019:SF8">
    <property type="entry name" value="POC1 CENTRIOLAR PROTEIN HOMOLOG"/>
    <property type="match status" value="1"/>
</dbReference>
<dbReference type="EMBL" id="MNAD01001125">
    <property type="protein sequence ID" value="OJT07781.1"/>
    <property type="molecule type" value="Genomic_DNA"/>
</dbReference>
<dbReference type="Gene3D" id="2.130.10.10">
    <property type="entry name" value="YVTN repeat-like/Quinoprotein amine dehydrogenase"/>
    <property type="match status" value="2"/>
</dbReference>
<keyword evidence="4" id="KW-1185">Reference proteome</keyword>